<keyword evidence="1" id="KW-0472">Membrane</keyword>
<keyword evidence="1" id="KW-0812">Transmembrane</keyword>
<keyword evidence="1" id="KW-1133">Transmembrane helix</keyword>
<reference evidence="3" key="1">
    <citation type="submission" date="2016-10" db="EMBL/GenBank/DDBJ databases">
        <authorList>
            <person name="Varghese N."/>
            <person name="Submissions S."/>
        </authorList>
    </citation>
    <scope>NUCLEOTIDE SEQUENCE [LARGE SCALE GENOMIC DNA]</scope>
    <source>
        <strain evidence="3">XJ109</strain>
    </source>
</reference>
<evidence type="ECO:0000256" key="1">
    <source>
        <dbReference type="SAM" id="Phobius"/>
    </source>
</evidence>
<dbReference type="EMBL" id="FOUZ01000003">
    <property type="protein sequence ID" value="SFM87324.1"/>
    <property type="molecule type" value="Genomic_DNA"/>
</dbReference>
<dbReference type="STRING" id="684065.SAMN05421738_103208"/>
<feature type="transmembrane region" description="Helical" evidence="1">
    <location>
        <begin position="47"/>
        <end position="65"/>
    </location>
</feature>
<name>A0A1I4UE99_9FLAO</name>
<organism evidence="2 3">
    <name type="scientific">Algoriella xinjiangensis</name>
    <dbReference type="NCBI Taxonomy" id="684065"/>
    <lineage>
        <taxon>Bacteria</taxon>
        <taxon>Pseudomonadati</taxon>
        <taxon>Bacteroidota</taxon>
        <taxon>Flavobacteriia</taxon>
        <taxon>Flavobacteriales</taxon>
        <taxon>Weeksellaceae</taxon>
        <taxon>Algoriella</taxon>
    </lineage>
</organism>
<evidence type="ECO:0000313" key="2">
    <source>
        <dbReference type="EMBL" id="SFM87324.1"/>
    </source>
</evidence>
<dbReference type="OrthoDB" id="9798708at2"/>
<dbReference type="InterPro" id="IPR032820">
    <property type="entry name" value="ATPase_put"/>
</dbReference>
<evidence type="ECO:0000313" key="3">
    <source>
        <dbReference type="Proteomes" id="UP000199149"/>
    </source>
</evidence>
<proteinExistence type="predicted"/>
<gene>
    <name evidence="2" type="ORF">SAMN05421738_103208</name>
</gene>
<accession>A0A1I4UE99</accession>
<dbReference type="Pfam" id="PF09527">
    <property type="entry name" value="ATPase_gene1"/>
    <property type="match status" value="1"/>
</dbReference>
<keyword evidence="3" id="KW-1185">Reference proteome</keyword>
<dbReference type="RefSeq" id="WP_092906854.1">
    <property type="nucleotide sequence ID" value="NZ_FOUZ01000003.1"/>
</dbReference>
<protein>
    <submittedName>
        <fullName evidence="2">Putative F0F1-ATPase subunit Ca2+/Mg2+ transporter</fullName>
    </submittedName>
</protein>
<dbReference type="Proteomes" id="UP000199149">
    <property type="component" value="Unassembled WGS sequence"/>
</dbReference>
<feature type="transmembrane region" description="Helical" evidence="1">
    <location>
        <begin position="12"/>
        <end position="35"/>
    </location>
</feature>
<dbReference type="AlphaFoldDB" id="A0A1I4UE99"/>
<sequence>MKDERKTEGVNQYLKFSGMGMQMAITIALFTWLGTFLDKKYETDKPLWTAGLSLLGVFVGLYLMFKQLPKK</sequence>